<evidence type="ECO:0000313" key="2">
    <source>
        <dbReference type="WBParaSite" id="SSLN_0001765401-mRNA-1"/>
    </source>
</evidence>
<accession>A0A183TKK7</accession>
<feature type="region of interest" description="Disordered" evidence="1">
    <location>
        <begin position="42"/>
        <end position="62"/>
    </location>
</feature>
<feature type="region of interest" description="Disordered" evidence="1">
    <location>
        <begin position="1"/>
        <end position="20"/>
    </location>
</feature>
<dbReference type="WBParaSite" id="SSLN_0001765401-mRNA-1">
    <property type="protein sequence ID" value="SSLN_0001765401-mRNA-1"/>
    <property type="gene ID" value="SSLN_0001765401"/>
</dbReference>
<evidence type="ECO:0000256" key="1">
    <source>
        <dbReference type="SAM" id="MobiDB-lite"/>
    </source>
</evidence>
<protein>
    <submittedName>
        <fullName evidence="2">Uncharacterized protein</fullName>
    </submittedName>
</protein>
<dbReference type="AlphaFoldDB" id="A0A183TKK7"/>
<feature type="compositionally biased region" description="Polar residues" evidence="1">
    <location>
        <begin position="45"/>
        <end position="58"/>
    </location>
</feature>
<sequence length="165" mass="18157">LEDEAPSKSRSASRALGRPAALDSPLEAWRLRATDSRARACHVTTGDQVHTPSRSRSPFGQPWNKAHVRKLVHPAQAPLPLSLAPAEEIPQSWHFKVRLRSYTWGEFGNSDILPLQRSGGSTTRDNDSQVGNNITSDCDAFTVALCSVLILIQLKINPTRRGPED</sequence>
<name>A0A183TKK7_SCHSO</name>
<proteinExistence type="predicted"/>
<reference evidence="2" key="1">
    <citation type="submission" date="2016-06" db="UniProtKB">
        <authorList>
            <consortium name="WormBaseParasite"/>
        </authorList>
    </citation>
    <scope>IDENTIFICATION</scope>
</reference>
<organism evidence="2">
    <name type="scientific">Schistocephalus solidus</name>
    <name type="common">Tapeworm</name>
    <dbReference type="NCBI Taxonomy" id="70667"/>
    <lineage>
        <taxon>Eukaryota</taxon>
        <taxon>Metazoa</taxon>
        <taxon>Spiralia</taxon>
        <taxon>Lophotrochozoa</taxon>
        <taxon>Platyhelminthes</taxon>
        <taxon>Cestoda</taxon>
        <taxon>Eucestoda</taxon>
        <taxon>Diphyllobothriidea</taxon>
        <taxon>Diphyllobothriidae</taxon>
        <taxon>Schistocephalus</taxon>
    </lineage>
</organism>